<dbReference type="AlphaFoldDB" id="A0A9Q0KQG9"/>
<dbReference type="EMBL" id="JAMYWD010000004">
    <property type="protein sequence ID" value="KAJ4974831.1"/>
    <property type="molecule type" value="Genomic_DNA"/>
</dbReference>
<protein>
    <submittedName>
        <fullName evidence="1">Uncharacterized protein</fullName>
    </submittedName>
</protein>
<name>A0A9Q0KQG9_9MAGN</name>
<evidence type="ECO:0000313" key="2">
    <source>
        <dbReference type="Proteomes" id="UP001141806"/>
    </source>
</evidence>
<organism evidence="1 2">
    <name type="scientific">Protea cynaroides</name>
    <dbReference type="NCBI Taxonomy" id="273540"/>
    <lineage>
        <taxon>Eukaryota</taxon>
        <taxon>Viridiplantae</taxon>
        <taxon>Streptophyta</taxon>
        <taxon>Embryophyta</taxon>
        <taxon>Tracheophyta</taxon>
        <taxon>Spermatophyta</taxon>
        <taxon>Magnoliopsida</taxon>
        <taxon>Proteales</taxon>
        <taxon>Proteaceae</taxon>
        <taxon>Protea</taxon>
    </lineage>
</organism>
<accession>A0A9Q0KQG9</accession>
<gene>
    <name evidence="1" type="ORF">NE237_008005</name>
</gene>
<sequence length="99" mass="11016">MIWSQLLHGHTLQLTEIWGGAVLLNGTIHHLLPSHRFPASFCLSACQRPPVAHLLYQLDSPVETAKRSEAWACDIFRCAPFCDKTLLNRSSAITASFVT</sequence>
<evidence type="ECO:0000313" key="1">
    <source>
        <dbReference type="EMBL" id="KAJ4974831.1"/>
    </source>
</evidence>
<reference evidence="1" key="1">
    <citation type="journal article" date="2023" name="Plant J.">
        <title>The genome of the king protea, Protea cynaroides.</title>
        <authorList>
            <person name="Chang J."/>
            <person name="Duong T.A."/>
            <person name="Schoeman C."/>
            <person name="Ma X."/>
            <person name="Roodt D."/>
            <person name="Barker N."/>
            <person name="Li Z."/>
            <person name="Van de Peer Y."/>
            <person name="Mizrachi E."/>
        </authorList>
    </citation>
    <scope>NUCLEOTIDE SEQUENCE</scope>
    <source>
        <tissue evidence="1">Young leaves</tissue>
    </source>
</reference>
<dbReference type="Proteomes" id="UP001141806">
    <property type="component" value="Unassembled WGS sequence"/>
</dbReference>
<proteinExistence type="predicted"/>
<comment type="caution">
    <text evidence="1">The sequence shown here is derived from an EMBL/GenBank/DDBJ whole genome shotgun (WGS) entry which is preliminary data.</text>
</comment>
<keyword evidence="2" id="KW-1185">Reference proteome</keyword>